<name>A0A6A4J8W3_APOLU</name>
<dbReference type="AlphaFoldDB" id="A0A6A4J8W3"/>
<keyword evidence="3" id="KW-1185">Reference proteome</keyword>
<feature type="compositionally biased region" description="Polar residues" evidence="1">
    <location>
        <begin position="27"/>
        <end position="37"/>
    </location>
</feature>
<feature type="region of interest" description="Disordered" evidence="1">
    <location>
        <begin position="1"/>
        <end position="37"/>
    </location>
</feature>
<gene>
    <name evidence="2" type="ORF">GE061_007461</name>
</gene>
<organism evidence="2 3">
    <name type="scientific">Apolygus lucorum</name>
    <name type="common">Small green plant bug</name>
    <name type="synonym">Lygocoris lucorum</name>
    <dbReference type="NCBI Taxonomy" id="248454"/>
    <lineage>
        <taxon>Eukaryota</taxon>
        <taxon>Metazoa</taxon>
        <taxon>Ecdysozoa</taxon>
        <taxon>Arthropoda</taxon>
        <taxon>Hexapoda</taxon>
        <taxon>Insecta</taxon>
        <taxon>Pterygota</taxon>
        <taxon>Neoptera</taxon>
        <taxon>Paraneoptera</taxon>
        <taxon>Hemiptera</taxon>
        <taxon>Heteroptera</taxon>
        <taxon>Panheteroptera</taxon>
        <taxon>Cimicomorpha</taxon>
        <taxon>Miridae</taxon>
        <taxon>Mirini</taxon>
        <taxon>Apolygus</taxon>
    </lineage>
</organism>
<evidence type="ECO:0000313" key="2">
    <source>
        <dbReference type="EMBL" id="KAF6199435.1"/>
    </source>
</evidence>
<feature type="compositionally biased region" description="Basic and acidic residues" evidence="1">
    <location>
        <begin position="1"/>
        <end position="25"/>
    </location>
</feature>
<accession>A0A6A4J8W3</accession>
<sequence>MDPKNMKDSAKKEQKSSAKPPKEEAESIQQKGTPVGNTCSTAPGGCCCGKPHEHAAQKTGCDCSGKKC</sequence>
<protein>
    <submittedName>
        <fullName evidence="2">Uncharacterized protein</fullName>
    </submittedName>
</protein>
<evidence type="ECO:0000313" key="3">
    <source>
        <dbReference type="Proteomes" id="UP000466442"/>
    </source>
</evidence>
<comment type="caution">
    <text evidence="2">The sequence shown here is derived from an EMBL/GenBank/DDBJ whole genome shotgun (WGS) entry which is preliminary data.</text>
</comment>
<proteinExistence type="predicted"/>
<reference evidence="2" key="1">
    <citation type="journal article" date="2021" name="Mol. Ecol. Resour.">
        <title>Apolygus lucorum genome provides insights into omnivorousness and mesophyll feeding.</title>
        <authorList>
            <person name="Liu Y."/>
            <person name="Liu H."/>
            <person name="Wang H."/>
            <person name="Huang T."/>
            <person name="Liu B."/>
            <person name="Yang B."/>
            <person name="Yin L."/>
            <person name="Li B."/>
            <person name="Zhang Y."/>
            <person name="Zhang S."/>
            <person name="Jiang F."/>
            <person name="Zhang X."/>
            <person name="Ren Y."/>
            <person name="Wang B."/>
            <person name="Wang S."/>
            <person name="Lu Y."/>
            <person name="Wu K."/>
            <person name="Fan W."/>
            <person name="Wang G."/>
        </authorList>
    </citation>
    <scope>NUCLEOTIDE SEQUENCE</scope>
    <source>
        <strain evidence="2">12Hb</strain>
    </source>
</reference>
<evidence type="ECO:0000256" key="1">
    <source>
        <dbReference type="SAM" id="MobiDB-lite"/>
    </source>
</evidence>
<dbReference type="Proteomes" id="UP000466442">
    <property type="component" value="Unassembled WGS sequence"/>
</dbReference>
<dbReference type="EMBL" id="WIXP02000015">
    <property type="protein sequence ID" value="KAF6199435.1"/>
    <property type="molecule type" value="Genomic_DNA"/>
</dbReference>